<dbReference type="RefSeq" id="WP_344032150.1">
    <property type="nucleotide sequence ID" value="NZ_BAAABX010000079.1"/>
</dbReference>
<dbReference type="PANTHER" id="PTHR30055:SF148">
    <property type="entry name" value="TETR-FAMILY TRANSCRIPTIONAL REGULATOR"/>
    <property type="match status" value="1"/>
</dbReference>
<keyword evidence="1" id="KW-0805">Transcription regulation</keyword>
<dbReference type="PROSITE" id="PS50977">
    <property type="entry name" value="HTH_TETR_2"/>
    <property type="match status" value="1"/>
</dbReference>
<name>A0ABN0Z643_9ACTN</name>
<feature type="region of interest" description="Disordered" evidence="5">
    <location>
        <begin position="1"/>
        <end position="20"/>
    </location>
</feature>
<dbReference type="InterPro" id="IPR011075">
    <property type="entry name" value="TetR_C"/>
</dbReference>
<dbReference type="Proteomes" id="UP001500879">
    <property type="component" value="Unassembled WGS sequence"/>
</dbReference>
<evidence type="ECO:0000256" key="1">
    <source>
        <dbReference type="ARBA" id="ARBA00023015"/>
    </source>
</evidence>
<evidence type="ECO:0000256" key="4">
    <source>
        <dbReference type="PROSITE-ProRule" id="PRU00335"/>
    </source>
</evidence>
<evidence type="ECO:0000259" key="6">
    <source>
        <dbReference type="PROSITE" id="PS50977"/>
    </source>
</evidence>
<evidence type="ECO:0000256" key="2">
    <source>
        <dbReference type="ARBA" id="ARBA00023125"/>
    </source>
</evidence>
<dbReference type="Pfam" id="PF00440">
    <property type="entry name" value="TetR_N"/>
    <property type="match status" value="1"/>
</dbReference>
<feature type="DNA-binding region" description="H-T-H motif" evidence="4">
    <location>
        <begin position="44"/>
        <end position="63"/>
    </location>
</feature>
<evidence type="ECO:0000256" key="3">
    <source>
        <dbReference type="ARBA" id="ARBA00023163"/>
    </source>
</evidence>
<proteinExistence type="predicted"/>
<dbReference type="InterPro" id="IPR036271">
    <property type="entry name" value="Tet_transcr_reg_TetR-rel_C_sf"/>
</dbReference>
<dbReference type="InterPro" id="IPR009057">
    <property type="entry name" value="Homeodomain-like_sf"/>
</dbReference>
<evidence type="ECO:0000256" key="5">
    <source>
        <dbReference type="SAM" id="MobiDB-lite"/>
    </source>
</evidence>
<keyword evidence="8" id="KW-1185">Reference proteome</keyword>
<dbReference type="Pfam" id="PF16859">
    <property type="entry name" value="TetR_C_11"/>
    <property type="match status" value="1"/>
</dbReference>
<dbReference type="InterPro" id="IPR050109">
    <property type="entry name" value="HTH-type_TetR-like_transc_reg"/>
</dbReference>
<dbReference type="EMBL" id="BAAABX010000079">
    <property type="protein sequence ID" value="GAA0434811.1"/>
    <property type="molecule type" value="Genomic_DNA"/>
</dbReference>
<dbReference type="SUPFAM" id="SSF48498">
    <property type="entry name" value="Tetracyclin repressor-like, C-terminal domain"/>
    <property type="match status" value="1"/>
</dbReference>
<keyword evidence="3" id="KW-0804">Transcription</keyword>
<comment type="caution">
    <text evidence="7">The sequence shown here is derived from an EMBL/GenBank/DDBJ whole genome shotgun (WGS) entry which is preliminary data.</text>
</comment>
<dbReference type="InterPro" id="IPR001647">
    <property type="entry name" value="HTH_TetR"/>
</dbReference>
<keyword evidence="2 4" id="KW-0238">DNA-binding</keyword>
<feature type="domain" description="HTH tetR-type" evidence="6">
    <location>
        <begin position="20"/>
        <end position="81"/>
    </location>
</feature>
<dbReference type="Gene3D" id="1.10.10.60">
    <property type="entry name" value="Homeodomain-like"/>
    <property type="match status" value="1"/>
</dbReference>
<dbReference type="Gene3D" id="1.10.357.10">
    <property type="entry name" value="Tetracycline Repressor, domain 2"/>
    <property type="match status" value="1"/>
</dbReference>
<dbReference type="PANTHER" id="PTHR30055">
    <property type="entry name" value="HTH-TYPE TRANSCRIPTIONAL REGULATOR RUTR"/>
    <property type="match status" value="1"/>
</dbReference>
<accession>A0ABN0Z643</accession>
<gene>
    <name evidence="7" type="ORF">GCM10010357_65390</name>
</gene>
<evidence type="ECO:0000313" key="8">
    <source>
        <dbReference type="Proteomes" id="UP001500879"/>
    </source>
</evidence>
<dbReference type="SUPFAM" id="SSF46689">
    <property type="entry name" value="Homeodomain-like"/>
    <property type="match status" value="1"/>
</dbReference>
<evidence type="ECO:0000313" key="7">
    <source>
        <dbReference type="EMBL" id="GAA0434811.1"/>
    </source>
</evidence>
<sequence length="215" mass="23600">MSTTSPPASPVPSRGRPRSAAAGTAVIESVLRLLEEGVTVSELSMERIAREAGVGKATVYRRWAGKEALMLDVLRSLDERSPELPGTSVRDDLVALLEFLRRRGLAKRSSAVMRTVVAEVQARPRVWKEYHETVVSARREAFLAVLRRGVSTGEIRGDADPELLIDLFVGPMLARVVLHEWKELPEGLAERIVDTVLQGARPQGVRPSQGVRPVP</sequence>
<reference evidence="7 8" key="1">
    <citation type="journal article" date="2019" name="Int. J. Syst. Evol. Microbiol.">
        <title>The Global Catalogue of Microorganisms (GCM) 10K type strain sequencing project: providing services to taxonomists for standard genome sequencing and annotation.</title>
        <authorList>
            <consortium name="The Broad Institute Genomics Platform"/>
            <consortium name="The Broad Institute Genome Sequencing Center for Infectious Disease"/>
            <person name="Wu L."/>
            <person name="Ma J."/>
        </authorList>
    </citation>
    <scope>NUCLEOTIDE SEQUENCE [LARGE SCALE GENOMIC DNA]</scope>
    <source>
        <strain evidence="7 8">JCM 4788</strain>
    </source>
</reference>
<protein>
    <submittedName>
        <fullName evidence="7">TetR/AcrR family transcriptional regulator</fullName>
    </submittedName>
</protein>
<organism evidence="7 8">
    <name type="scientific">Streptomyces luteireticuli</name>
    <dbReference type="NCBI Taxonomy" id="173858"/>
    <lineage>
        <taxon>Bacteria</taxon>
        <taxon>Bacillati</taxon>
        <taxon>Actinomycetota</taxon>
        <taxon>Actinomycetes</taxon>
        <taxon>Kitasatosporales</taxon>
        <taxon>Streptomycetaceae</taxon>
        <taxon>Streptomyces</taxon>
    </lineage>
</organism>